<dbReference type="Proteomes" id="UP000750711">
    <property type="component" value="Unassembled WGS sequence"/>
</dbReference>
<evidence type="ECO:0000313" key="2">
    <source>
        <dbReference type="Proteomes" id="UP000750711"/>
    </source>
</evidence>
<evidence type="ECO:0000313" key="1">
    <source>
        <dbReference type="EMBL" id="KAH0566358.1"/>
    </source>
</evidence>
<protein>
    <submittedName>
        <fullName evidence="1">Uncharacterized protein</fullName>
    </submittedName>
</protein>
<dbReference type="AlphaFoldDB" id="A0A9P8RU67"/>
<gene>
    <name evidence="1" type="ORF">GP486_000242</name>
</gene>
<keyword evidence="2" id="KW-1185">Reference proteome</keyword>
<accession>A0A9P8RU67</accession>
<organism evidence="1 2">
    <name type="scientific">Trichoglossum hirsutum</name>
    <dbReference type="NCBI Taxonomy" id="265104"/>
    <lineage>
        <taxon>Eukaryota</taxon>
        <taxon>Fungi</taxon>
        <taxon>Dikarya</taxon>
        <taxon>Ascomycota</taxon>
        <taxon>Pezizomycotina</taxon>
        <taxon>Geoglossomycetes</taxon>
        <taxon>Geoglossales</taxon>
        <taxon>Geoglossaceae</taxon>
        <taxon>Trichoglossum</taxon>
    </lineage>
</organism>
<reference evidence="1" key="1">
    <citation type="submission" date="2021-03" db="EMBL/GenBank/DDBJ databases">
        <title>Comparative genomics and phylogenomic investigation of the class Geoglossomycetes provide insights into ecological specialization and systematics.</title>
        <authorList>
            <person name="Melie T."/>
            <person name="Pirro S."/>
            <person name="Miller A.N."/>
            <person name="Quandt A."/>
        </authorList>
    </citation>
    <scope>NUCLEOTIDE SEQUENCE</scope>
    <source>
        <strain evidence="1">CAQ_001_2017</strain>
    </source>
</reference>
<name>A0A9P8RU67_9PEZI</name>
<proteinExistence type="predicted"/>
<comment type="caution">
    <text evidence="1">The sequence shown here is derived from an EMBL/GenBank/DDBJ whole genome shotgun (WGS) entry which is preliminary data.</text>
</comment>
<dbReference type="EMBL" id="JAGHQM010000013">
    <property type="protein sequence ID" value="KAH0566358.1"/>
    <property type="molecule type" value="Genomic_DNA"/>
</dbReference>
<sequence>MDYIADLVLLRRLTAISNSPTFLSSYSKATRSDQMATIGIQVHTDSIGVFPFDDKEGAKKAFKALEEDGWVVSRNACSVDETQEDKSYQSTILHNEVRLRALERKSGGRLKCSCGQEPTRADNQIFRCQKFYWAQ</sequence>